<dbReference type="Proteomes" id="UP000179807">
    <property type="component" value="Unassembled WGS sequence"/>
</dbReference>
<comment type="caution">
    <text evidence="9">The sequence shown here is derived from an EMBL/GenBank/DDBJ whole genome shotgun (WGS) entry which is preliminary data.</text>
</comment>
<dbReference type="Gene3D" id="3.30.390.10">
    <property type="entry name" value="Enolase-like, N-terminal domain"/>
    <property type="match status" value="1"/>
</dbReference>
<dbReference type="SUPFAM" id="SSF54826">
    <property type="entry name" value="Enolase N-terminal domain-like"/>
    <property type="match status" value="1"/>
</dbReference>
<evidence type="ECO:0000259" key="8">
    <source>
        <dbReference type="SMART" id="SM01193"/>
    </source>
</evidence>
<evidence type="ECO:0000256" key="4">
    <source>
        <dbReference type="ARBA" id="ARBA00022842"/>
    </source>
</evidence>
<evidence type="ECO:0000256" key="1">
    <source>
        <dbReference type="ARBA" id="ARBA00005031"/>
    </source>
</evidence>
<dbReference type="VEuPathDB" id="TrichDB:TRFO_19693"/>
<dbReference type="GO" id="GO:0006096">
    <property type="term" value="P:glycolytic process"/>
    <property type="evidence" value="ECO:0007669"/>
    <property type="project" value="UniProtKB-UniPathway"/>
</dbReference>
<evidence type="ECO:0000256" key="6">
    <source>
        <dbReference type="ARBA" id="ARBA00023239"/>
    </source>
</evidence>
<dbReference type="InterPro" id="IPR036849">
    <property type="entry name" value="Enolase-like_C_sf"/>
</dbReference>
<evidence type="ECO:0000313" key="9">
    <source>
        <dbReference type="EMBL" id="OHT10896.1"/>
    </source>
</evidence>
<dbReference type="GO" id="GO:0004634">
    <property type="term" value="F:phosphopyruvate hydratase activity"/>
    <property type="evidence" value="ECO:0007669"/>
    <property type="project" value="UniProtKB-EC"/>
</dbReference>
<dbReference type="Pfam" id="PF00113">
    <property type="entry name" value="Enolase_C"/>
    <property type="match status" value="1"/>
</dbReference>
<comment type="pathway">
    <text evidence="1">Carbohydrate degradation; glycolysis; pyruvate from D-glyceraldehyde 3-phosphate: step 4/5.</text>
</comment>
<reference evidence="9" key="1">
    <citation type="submission" date="2016-10" db="EMBL/GenBank/DDBJ databases">
        <authorList>
            <person name="Benchimol M."/>
            <person name="Almeida L.G."/>
            <person name="Vasconcelos A.T."/>
            <person name="Perreira-Neves A."/>
            <person name="Rosa I.A."/>
            <person name="Tasca T."/>
            <person name="Bogo M.R."/>
            <person name="de Souza W."/>
        </authorList>
    </citation>
    <scope>NUCLEOTIDE SEQUENCE [LARGE SCALE GENOMIC DNA]</scope>
    <source>
        <strain evidence="9">K</strain>
    </source>
</reference>
<keyword evidence="6" id="KW-0456">Lyase</keyword>
<dbReference type="InterPro" id="IPR020810">
    <property type="entry name" value="Enolase_C"/>
</dbReference>
<evidence type="ECO:0000256" key="2">
    <source>
        <dbReference type="ARBA" id="ARBA00009604"/>
    </source>
</evidence>
<dbReference type="GO" id="GO:0000287">
    <property type="term" value="F:magnesium ion binding"/>
    <property type="evidence" value="ECO:0007669"/>
    <property type="project" value="InterPro"/>
</dbReference>
<dbReference type="InterPro" id="IPR000941">
    <property type="entry name" value="Enolase"/>
</dbReference>
<feature type="domain" description="Enolase N-terminal" evidence="8">
    <location>
        <begin position="65"/>
        <end position="195"/>
    </location>
</feature>
<dbReference type="Gene3D" id="3.20.20.120">
    <property type="entry name" value="Enolase-like C-terminal domain"/>
    <property type="match status" value="1"/>
</dbReference>
<dbReference type="EMBL" id="MLAK01000599">
    <property type="protein sequence ID" value="OHT10896.1"/>
    <property type="molecule type" value="Genomic_DNA"/>
</dbReference>
<dbReference type="AlphaFoldDB" id="A0A1J4KIY3"/>
<dbReference type="OrthoDB" id="10009078at2759"/>
<feature type="domain" description="Enolase C-terminal TIM barrel" evidence="7">
    <location>
        <begin position="207"/>
        <end position="484"/>
    </location>
</feature>
<dbReference type="GO" id="GO:0000015">
    <property type="term" value="C:phosphopyruvate hydratase complex"/>
    <property type="evidence" value="ECO:0007669"/>
    <property type="project" value="InterPro"/>
</dbReference>
<accession>A0A1J4KIY3</accession>
<evidence type="ECO:0000256" key="3">
    <source>
        <dbReference type="ARBA" id="ARBA00012058"/>
    </source>
</evidence>
<name>A0A1J4KIY3_9EUKA</name>
<protein>
    <recommendedName>
        <fullName evidence="3">phosphopyruvate hydratase</fullName>
        <ecNumber evidence="3">4.2.1.11</ecNumber>
    </recommendedName>
</protein>
<gene>
    <name evidence="9" type="ORF">TRFO_19693</name>
</gene>
<keyword evidence="5" id="KW-0324">Glycolysis</keyword>
<dbReference type="InterPro" id="IPR020811">
    <property type="entry name" value="Enolase_N"/>
</dbReference>
<dbReference type="SMART" id="SM01192">
    <property type="entry name" value="Enolase_C"/>
    <property type="match status" value="1"/>
</dbReference>
<dbReference type="PANTHER" id="PTHR11902">
    <property type="entry name" value="ENOLASE"/>
    <property type="match status" value="1"/>
</dbReference>
<dbReference type="Pfam" id="PF03952">
    <property type="entry name" value="Enolase_N"/>
    <property type="match status" value="1"/>
</dbReference>
<evidence type="ECO:0000256" key="5">
    <source>
        <dbReference type="ARBA" id="ARBA00023152"/>
    </source>
</evidence>
<sequence>MSSQNQPKGQEKAKSKGLRAIDYIRDHCIEQRLVEYIGQVVHERPPDPYGVMANQFASQSKLPTISHIKGHEILISTGRPSLLVYVYANMLGRNRLAGTASAPLGTSVFSQEIKPYLDTNSTRFIGLGSRNACSLVEIVSVALQGKTFTTIDQFDLIIKKALEGKSGIVNVFSAISFALAIASAEILHQPLFMYLYESFFPQQAADHFTIPTPAVTVLEGGMHSQSPMSFEAIMIIPKATLSFIEQLRVCSEVAEKLKTKLYGDSQVFPVGKSGGLVFDSSVIATAISTVERAIVEAGFSVDTDFTIGIDAAASCFYDNETQKYQVEKGVSKNAAELVQYYIDLITQHKSITLINDGISEVDHGGWELMRDALMSRLKVFGGDIYASQSILARRGLKKKWTDGIMLQLGQAGTITDASETAKLFKQRGKQVGIARRSGETCDTIIADFAVAIQSEYYMAGGLIGAEGISKYNQMLRIYEYLRDRSLLQ</sequence>
<evidence type="ECO:0000313" key="10">
    <source>
        <dbReference type="Proteomes" id="UP000179807"/>
    </source>
</evidence>
<evidence type="ECO:0000259" key="7">
    <source>
        <dbReference type="SMART" id="SM01192"/>
    </source>
</evidence>
<dbReference type="PRINTS" id="PR00148">
    <property type="entry name" value="ENOLASE"/>
</dbReference>
<dbReference type="EC" id="4.2.1.11" evidence="3"/>
<dbReference type="PANTHER" id="PTHR11902:SF1">
    <property type="entry name" value="ENOLASE"/>
    <property type="match status" value="1"/>
</dbReference>
<dbReference type="SUPFAM" id="SSF51604">
    <property type="entry name" value="Enolase C-terminal domain-like"/>
    <property type="match status" value="1"/>
</dbReference>
<dbReference type="InterPro" id="IPR029017">
    <property type="entry name" value="Enolase-like_N"/>
</dbReference>
<keyword evidence="10" id="KW-1185">Reference proteome</keyword>
<dbReference type="RefSeq" id="XP_068364032.1">
    <property type="nucleotide sequence ID" value="XM_068500946.1"/>
</dbReference>
<dbReference type="GeneID" id="94835650"/>
<keyword evidence="4" id="KW-0460">Magnesium</keyword>
<dbReference type="SMART" id="SM01193">
    <property type="entry name" value="Enolase_N"/>
    <property type="match status" value="1"/>
</dbReference>
<organism evidence="9 10">
    <name type="scientific">Tritrichomonas foetus</name>
    <dbReference type="NCBI Taxonomy" id="1144522"/>
    <lineage>
        <taxon>Eukaryota</taxon>
        <taxon>Metamonada</taxon>
        <taxon>Parabasalia</taxon>
        <taxon>Tritrichomonadida</taxon>
        <taxon>Tritrichomonadidae</taxon>
        <taxon>Tritrichomonas</taxon>
    </lineage>
</organism>
<proteinExistence type="inferred from homology"/>
<comment type="similarity">
    <text evidence="2">Belongs to the enolase family.</text>
</comment>
<dbReference type="UniPathway" id="UPA00109">
    <property type="reaction ID" value="UER00187"/>
</dbReference>